<evidence type="ECO:0000256" key="2">
    <source>
        <dbReference type="ARBA" id="ARBA00023239"/>
    </source>
</evidence>
<dbReference type="PANTHER" id="PTHR12192:SF2">
    <property type="entry name" value="GLUTATHIONE-SPECIFIC GAMMA-GLUTAMYLCYCLOTRANSFERASE 2"/>
    <property type="match status" value="1"/>
</dbReference>
<dbReference type="AlphaFoldDB" id="A0A060T9C5"/>
<dbReference type="CDD" id="cd06661">
    <property type="entry name" value="GGCT_like"/>
    <property type="match status" value="1"/>
</dbReference>
<dbReference type="PhylomeDB" id="A0A060T9C5"/>
<dbReference type="EMBL" id="HG937693">
    <property type="protein sequence ID" value="CDP35502.1"/>
    <property type="molecule type" value="Genomic_DNA"/>
</dbReference>
<gene>
    <name evidence="3" type="ORF">GNLVRS02_ARAD1C37048g</name>
</gene>
<dbReference type="EC" id="4.3.2.7" evidence="1"/>
<dbReference type="Pfam" id="PF04752">
    <property type="entry name" value="ChaC"/>
    <property type="match status" value="1"/>
</dbReference>
<reference evidence="3" key="1">
    <citation type="submission" date="2014-02" db="EMBL/GenBank/DDBJ databases">
        <authorList>
            <person name="Genoscope - CEA"/>
        </authorList>
    </citation>
    <scope>NUCLEOTIDE SEQUENCE</scope>
    <source>
        <strain evidence="3">LS3</strain>
    </source>
</reference>
<organism evidence="3">
    <name type="scientific">Blastobotrys adeninivorans</name>
    <name type="common">Yeast</name>
    <name type="synonym">Arxula adeninivorans</name>
    <dbReference type="NCBI Taxonomy" id="409370"/>
    <lineage>
        <taxon>Eukaryota</taxon>
        <taxon>Fungi</taxon>
        <taxon>Dikarya</taxon>
        <taxon>Ascomycota</taxon>
        <taxon>Saccharomycotina</taxon>
        <taxon>Dipodascomycetes</taxon>
        <taxon>Dipodascales</taxon>
        <taxon>Trichomonascaceae</taxon>
        <taxon>Blastobotrys</taxon>
    </lineage>
</organism>
<evidence type="ECO:0000313" key="3">
    <source>
        <dbReference type="EMBL" id="CDP35502.1"/>
    </source>
</evidence>
<dbReference type="GO" id="GO:0005737">
    <property type="term" value="C:cytoplasm"/>
    <property type="evidence" value="ECO:0007669"/>
    <property type="project" value="TreeGrafter"/>
</dbReference>
<dbReference type="GO" id="GO:0006751">
    <property type="term" value="P:glutathione catabolic process"/>
    <property type="evidence" value="ECO:0007669"/>
    <property type="project" value="InterPro"/>
</dbReference>
<proteinExistence type="predicted"/>
<dbReference type="InterPro" id="IPR006840">
    <property type="entry name" value="ChaC"/>
</dbReference>
<name>A0A060T9C5_BLAAD</name>
<reference evidence="3" key="2">
    <citation type="submission" date="2014-06" db="EMBL/GenBank/DDBJ databases">
        <title>The complete genome of Blastobotrys (Arxula) adeninivorans LS3 - a yeast of biotechnological interest.</title>
        <authorList>
            <person name="Kunze G."/>
            <person name="Gaillardin C."/>
            <person name="Czernicka M."/>
            <person name="Durrens P."/>
            <person name="Martin T."/>
            <person name="Boer E."/>
            <person name="Gabaldon T."/>
            <person name="Cruz J."/>
            <person name="Talla E."/>
            <person name="Marck C."/>
            <person name="Goffeau A."/>
            <person name="Barbe V."/>
            <person name="Baret P."/>
            <person name="Baronian K."/>
            <person name="Beier S."/>
            <person name="Bleykasten C."/>
            <person name="Bode R."/>
            <person name="Casaregola S."/>
            <person name="Despons L."/>
            <person name="Fairhead C."/>
            <person name="Giersberg M."/>
            <person name="Gierski P."/>
            <person name="Hahnel U."/>
            <person name="Hartmann A."/>
            <person name="Jankowska D."/>
            <person name="Jubin C."/>
            <person name="Jung P."/>
            <person name="Lafontaine I."/>
            <person name="Leh-Louis V."/>
            <person name="Lemaire M."/>
            <person name="Marcet-Houben M."/>
            <person name="Mascher M."/>
            <person name="Morel G."/>
            <person name="Richard G.-F."/>
            <person name="Riechen J."/>
            <person name="Sacerdot C."/>
            <person name="Sarkar A."/>
            <person name="Savel G."/>
            <person name="Schacherer J."/>
            <person name="Sherman D."/>
            <person name="Straub M.-L."/>
            <person name="Stein N."/>
            <person name="Thierry A."/>
            <person name="Trautwein-Schult A."/>
            <person name="Westhof E."/>
            <person name="Worch S."/>
            <person name="Dujon B."/>
            <person name="Souciet J.-L."/>
            <person name="Wincker P."/>
            <person name="Scholz U."/>
            <person name="Neuveglise N."/>
        </authorList>
    </citation>
    <scope>NUCLEOTIDE SEQUENCE</scope>
    <source>
        <strain evidence="3">LS3</strain>
    </source>
</reference>
<dbReference type="InterPro" id="IPR013024">
    <property type="entry name" value="GGCT-like"/>
</dbReference>
<keyword evidence="2" id="KW-0456">Lyase</keyword>
<sequence>MTVDSEYWIFGYGSLLFKPPPHFDKRVPGYVKGFVRRFWQSSNDHRGVPEAPGRVVTLLEKEYWETLNDPHPSSDDGITWGVAYHIIPEYVEYVKNYLDIREKNGYSTHKVPFYVAKKDSEFADLPDTISCIVYIGTPDNEAFVGPEDPEKLAKHIINSRGPSGENKEYLYKLGEALRELAPQAHDHHIEELVAIAKRYDQ</sequence>
<dbReference type="Gene3D" id="3.10.490.10">
    <property type="entry name" value="Gamma-glutamyl cyclotransferase-like"/>
    <property type="match status" value="1"/>
</dbReference>
<dbReference type="FunFam" id="3.10.490.10:FF:000021">
    <property type="entry name" value="Gamma-glutamylcyclotransferase"/>
    <property type="match status" value="1"/>
</dbReference>
<accession>A0A060T9C5</accession>
<dbReference type="PANTHER" id="PTHR12192">
    <property type="entry name" value="CATION TRANSPORT PROTEIN CHAC-RELATED"/>
    <property type="match status" value="1"/>
</dbReference>
<evidence type="ECO:0000256" key="1">
    <source>
        <dbReference type="ARBA" id="ARBA00012344"/>
    </source>
</evidence>
<dbReference type="GO" id="GO:0061928">
    <property type="term" value="F:glutathione specific gamma-glutamylcyclotransferase activity"/>
    <property type="evidence" value="ECO:0007669"/>
    <property type="project" value="UniProtKB-EC"/>
</dbReference>
<protein>
    <recommendedName>
        <fullName evidence="1">glutathione-specific gamma-glutamylcyclotransferase</fullName>
        <ecNumber evidence="1">4.3.2.7</ecNumber>
    </recommendedName>
</protein>